<feature type="signal peptide" evidence="1">
    <location>
        <begin position="1"/>
        <end position="22"/>
    </location>
</feature>
<keyword evidence="4" id="KW-1185">Reference proteome</keyword>
<evidence type="ECO:0000256" key="1">
    <source>
        <dbReference type="SAM" id="SignalP"/>
    </source>
</evidence>
<proteinExistence type="predicted"/>
<dbReference type="SUPFAM" id="SSF56436">
    <property type="entry name" value="C-type lectin-like"/>
    <property type="match status" value="2"/>
</dbReference>
<dbReference type="CDD" id="cd00037">
    <property type="entry name" value="CLECT"/>
    <property type="match status" value="2"/>
</dbReference>
<dbReference type="Proteomes" id="UP001549920">
    <property type="component" value="Unassembled WGS sequence"/>
</dbReference>
<sequence length="321" mass="36749">MRRSVAAIQIVTISLIVFGAGSERPKFRDDYRFETAFNAFYKVHYVPETWPKARIRCEAEGTELMVPENLDEADTVPVLILDVLEKSEGVFMGMHDLYAERVFVTLNGSRLLHSFLDLLWEQREPKFNGGRCVAMRRSGRLFVHPCNEPLPFVCKINAPKIVAKPECNTYNLNWTLGPKDTCYMTHQEPQNWFDAYSTCLASGGHLAVINGPEEAEYIRRTYKEIGERRIPTNDVAFVGFSDLFQRHHYRTVHGVRIQYTGYADWDLKCSINSTKNGKEPRCGGVVRGGLLTVHYCDTPSLFFCEKPAKAIARQRLKKPHH</sequence>
<feature type="domain" description="C-type lectin" evidence="2">
    <location>
        <begin position="178"/>
        <end position="305"/>
    </location>
</feature>
<evidence type="ECO:0000259" key="2">
    <source>
        <dbReference type="PROSITE" id="PS50041"/>
    </source>
</evidence>
<dbReference type="Pfam" id="PF00059">
    <property type="entry name" value="Lectin_C"/>
    <property type="match status" value="2"/>
</dbReference>
<reference evidence="3 4" key="1">
    <citation type="submission" date="2024-06" db="EMBL/GenBank/DDBJ databases">
        <title>A chromosome-level genome assembly of beet webworm, Loxostege sticticalis.</title>
        <authorList>
            <person name="Zhang Y."/>
        </authorList>
    </citation>
    <scope>NUCLEOTIDE SEQUENCE [LARGE SCALE GENOMIC DNA]</scope>
    <source>
        <strain evidence="3">AQ026</strain>
        <tissue evidence="3">Whole body</tissue>
    </source>
</reference>
<dbReference type="PANTHER" id="PTHR22803">
    <property type="entry name" value="MANNOSE, PHOSPHOLIPASE, LECTIN RECEPTOR RELATED"/>
    <property type="match status" value="1"/>
</dbReference>
<gene>
    <name evidence="3" type="ORF">ABMA27_011602</name>
</gene>
<evidence type="ECO:0000313" key="4">
    <source>
        <dbReference type="Proteomes" id="UP001549920"/>
    </source>
</evidence>
<feature type="chain" id="PRO_5047049508" description="C-type lectin domain-containing protein" evidence="1">
    <location>
        <begin position="23"/>
        <end position="321"/>
    </location>
</feature>
<accession>A0ABR3IGY2</accession>
<name>A0ABR3IGY2_LOXSC</name>
<dbReference type="EMBL" id="JBEUOH010000003">
    <property type="protein sequence ID" value="KAL0895492.1"/>
    <property type="molecule type" value="Genomic_DNA"/>
</dbReference>
<dbReference type="InterPro" id="IPR050111">
    <property type="entry name" value="C-type_lectin/snaclec_domain"/>
</dbReference>
<dbReference type="Gene3D" id="3.10.100.10">
    <property type="entry name" value="Mannose-Binding Protein A, subunit A"/>
    <property type="match status" value="2"/>
</dbReference>
<organism evidence="3 4">
    <name type="scientific">Loxostege sticticalis</name>
    <name type="common">Beet webworm moth</name>
    <dbReference type="NCBI Taxonomy" id="481309"/>
    <lineage>
        <taxon>Eukaryota</taxon>
        <taxon>Metazoa</taxon>
        <taxon>Ecdysozoa</taxon>
        <taxon>Arthropoda</taxon>
        <taxon>Hexapoda</taxon>
        <taxon>Insecta</taxon>
        <taxon>Pterygota</taxon>
        <taxon>Neoptera</taxon>
        <taxon>Endopterygota</taxon>
        <taxon>Lepidoptera</taxon>
        <taxon>Glossata</taxon>
        <taxon>Ditrysia</taxon>
        <taxon>Pyraloidea</taxon>
        <taxon>Crambidae</taxon>
        <taxon>Pyraustinae</taxon>
        <taxon>Loxostege</taxon>
    </lineage>
</organism>
<dbReference type="InterPro" id="IPR016186">
    <property type="entry name" value="C-type_lectin-like/link_sf"/>
</dbReference>
<evidence type="ECO:0000313" key="3">
    <source>
        <dbReference type="EMBL" id="KAL0895492.1"/>
    </source>
</evidence>
<dbReference type="PROSITE" id="PS50041">
    <property type="entry name" value="C_TYPE_LECTIN_2"/>
    <property type="match status" value="2"/>
</dbReference>
<comment type="caution">
    <text evidence="3">The sequence shown here is derived from an EMBL/GenBank/DDBJ whole genome shotgun (WGS) entry which is preliminary data.</text>
</comment>
<protein>
    <recommendedName>
        <fullName evidence="2">C-type lectin domain-containing protein</fullName>
    </recommendedName>
</protein>
<dbReference type="InterPro" id="IPR016187">
    <property type="entry name" value="CTDL_fold"/>
</dbReference>
<dbReference type="InterPro" id="IPR001304">
    <property type="entry name" value="C-type_lectin-like"/>
</dbReference>
<keyword evidence="1" id="KW-0732">Signal</keyword>
<dbReference type="SMART" id="SM00034">
    <property type="entry name" value="CLECT"/>
    <property type="match status" value="2"/>
</dbReference>
<feature type="domain" description="C-type lectin" evidence="2">
    <location>
        <begin position="41"/>
        <end position="155"/>
    </location>
</feature>